<dbReference type="FunFam" id="3.40.50.720:FF:000084">
    <property type="entry name" value="Short-chain dehydrogenase reductase"/>
    <property type="match status" value="1"/>
</dbReference>
<keyword evidence="2 5" id="KW-0560">Oxidoreductase</keyword>
<protein>
    <submittedName>
        <fullName evidence="5">Putative oxidoreductase UxuB</fullName>
        <ecNumber evidence="5">1.-.-.-</ecNumber>
    </submittedName>
</protein>
<name>A0A517P6F3_9PLAN</name>
<feature type="domain" description="Ketoreductase" evidence="4">
    <location>
        <begin position="53"/>
        <end position="232"/>
    </location>
</feature>
<evidence type="ECO:0000313" key="5">
    <source>
        <dbReference type="EMBL" id="QDT14940.1"/>
    </source>
</evidence>
<keyword evidence="6" id="KW-1185">Reference proteome</keyword>
<evidence type="ECO:0000256" key="3">
    <source>
        <dbReference type="SAM" id="MobiDB-lite"/>
    </source>
</evidence>
<dbReference type="EMBL" id="CP036265">
    <property type="protein sequence ID" value="QDT14940.1"/>
    <property type="molecule type" value="Genomic_DNA"/>
</dbReference>
<dbReference type="PROSITE" id="PS00061">
    <property type="entry name" value="ADH_SHORT"/>
    <property type="match status" value="1"/>
</dbReference>
<dbReference type="SMART" id="SM00822">
    <property type="entry name" value="PKS_KR"/>
    <property type="match status" value="1"/>
</dbReference>
<dbReference type="InterPro" id="IPR036291">
    <property type="entry name" value="NAD(P)-bd_dom_sf"/>
</dbReference>
<reference evidence="5 6" key="1">
    <citation type="submission" date="2019-02" db="EMBL/GenBank/DDBJ databases">
        <title>Deep-cultivation of Planctomycetes and their phenomic and genomic characterization uncovers novel biology.</title>
        <authorList>
            <person name="Wiegand S."/>
            <person name="Jogler M."/>
            <person name="Boedeker C."/>
            <person name="Pinto D."/>
            <person name="Vollmers J."/>
            <person name="Rivas-Marin E."/>
            <person name="Kohn T."/>
            <person name="Peeters S.H."/>
            <person name="Heuer A."/>
            <person name="Rast P."/>
            <person name="Oberbeckmann S."/>
            <person name="Bunk B."/>
            <person name="Jeske O."/>
            <person name="Meyerdierks A."/>
            <person name="Storesund J.E."/>
            <person name="Kallscheuer N."/>
            <person name="Luecker S."/>
            <person name="Lage O.M."/>
            <person name="Pohl T."/>
            <person name="Merkel B.J."/>
            <person name="Hornburger P."/>
            <person name="Mueller R.-W."/>
            <person name="Bruemmer F."/>
            <person name="Labrenz M."/>
            <person name="Spormann A.M."/>
            <person name="Op den Camp H."/>
            <person name="Overmann J."/>
            <person name="Amann R."/>
            <person name="Jetten M.S.M."/>
            <person name="Mascher T."/>
            <person name="Medema M.H."/>
            <person name="Devos D.P."/>
            <person name="Kaster A.-K."/>
            <person name="Ovreas L."/>
            <person name="Rohde M."/>
            <person name="Galperin M.Y."/>
            <person name="Jogler C."/>
        </authorList>
    </citation>
    <scope>NUCLEOTIDE SEQUENCE [LARGE SCALE GENOMIC DNA]</scope>
    <source>
        <strain evidence="5 6">CA12</strain>
    </source>
</reference>
<dbReference type="InterPro" id="IPR002347">
    <property type="entry name" value="SDR_fam"/>
</dbReference>
<dbReference type="GO" id="GO:0016616">
    <property type="term" value="F:oxidoreductase activity, acting on the CH-OH group of donors, NAD or NADP as acceptor"/>
    <property type="evidence" value="ECO:0007669"/>
    <property type="project" value="TreeGrafter"/>
</dbReference>
<dbReference type="PANTHER" id="PTHR42760:SF115">
    <property type="entry name" value="3-OXOACYL-[ACYL-CARRIER-PROTEIN] REDUCTASE FABG"/>
    <property type="match status" value="1"/>
</dbReference>
<dbReference type="PRINTS" id="PR00080">
    <property type="entry name" value="SDRFAMILY"/>
</dbReference>
<dbReference type="InterPro" id="IPR057326">
    <property type="entry name" value="KR_dom"/>
</dbReference>
<dbReference type="Gene3D" id="3.40.50.720">
    <property type="entry name" value="NAD(P)-binding Rossmann-like Domain"/>
    <property type="match status" value="1"/>
</dbReference>
<gene>
    <name evidence="5" type="primary">uxuB</name>
    <name evidence="5" type="ORF">CA12_10200</name>
</gene>
<comment type="similarity">
    <text evidence="1">Belongs to the short-chain dehydrogenases/reductases (SDR) family.</text>
</comment>
<organism evidence="5 6">
    <name type="scientific">Alienimonas californiensis</name>
    <dbReference type="NCBI Taxonomy" id="2527989"/>
    <lineage>
        <taxon>Bacteria</taxon>
        <taxon>Pseudomonadati</taxon>
        <taxon>Planctomycetota</taxon>
        <taxon>Planctomycetia</taxon>
        <taxon>Planctomycetales</taxon>
        <taxon>Planctomycetaceae</taxon>
        <taxon>Alienimonas</taxon>
    </lineage>
</organism>
<dbReference type="PRINTS" id="PR00081">
    <property type="entry name" value="GDHRDH"/>
</dbReference>
<evidence type="ECO:0000256" key="2">
    <source>
        <dbReference type="ARBA" id="ARBA00023002"/>
    </source>
</evidence>
<feature type="region of interest" description="Disordered" evidence="3">
    <location>
        <begin position="15"/>
        <end position="43"/>
    </location>
</feature>
<dbReference type="Pfam" id="PF13561">
    <property type="entry name" value="adh_short_C2"/>
    <property type="match status" value="1"/>
</dbReference>
<dbReference type="SUPFAM" id="SSF51735">
    <property type="entry name" value="NAD(P)-binding Rossmann-fold domains"/>
    <property type="match status" value="1"/>
</dbReference>
<evidence type="ECO:0000256" key="1">
    <source>
        <dbReference type="ARBA" id="ARBA00006484"/>
    </source>
</evidence>
<evidence type="ECO:0000313" key="6">
    <source>
        <dbReference type="Proteomes" id="UP000318741"/>
    </source>
</evidence>
<dbReference type="EC" id="1.-.-.-" evidence="5"/>
<proteinExistence type="inferred from homology"/>
<dbReference type="PANTHER" id="PTHR42760">
    <property type="entry name" value="SHORT-CHAIN DEHYDROGENASES/REDUCTASES FAMILY MEMBER"/>
    <property type="match status" value="1"/>
</dbReference>
<dbReference type="KEGG" id="acaf:CA12_10200"/>
<dbReference type="Proteomes" id="UP000318741">
    <property type="component" value="Chromosome"/>
</dbReference>
<sequence>MKACRAGGVSAPGSLRYPAGMAAPENDPTAPKGDRAPTPAATPPAVLFDLTGKRAVVVGGTGVLGGAIAETLAAAGAELIIVGRGEAAGNEVADRIKAAGGSAAVITADATRREDLESLRDQLLADGGPPDVLVNAAGVNAATPFLEISDDEWHKIFRVNLDSVRLACQILGPAMLERGSGSIMNLASMSAEIPLSRVFTYSASKAAVLNLTRNLAREWAPQGVRVNALSPGFFPAEQNRDILSPDRVAAIMNHTPMNRFGEPGELAGAVLLLASDAGRFMTGTNLCVDGGFSAMTI</sequence>
<accession>A0A517P6F3</accession>
<dbReference type="InterPro" id="IPR020904">
    <property type="entry name" value="Sc_DH/Rdtase_CS"/>
</dbReference>
<dbReference type="AlphaFoldDB" id="A0A517P6F3"/>
<evidence type="ECO:0000259" key="4">
    <source>
        <dbReference type="SMART" id="SM00822"/>
    </source>
</evidence>